<dbReference type="RefSeq" id="WP_076522639.1">
    <property type="nucleotide sequence ID" value="NZ_CP067140.1"/>
</dbReference>
<keyword evidence="5" id="KW-1185">Reference proteome</keyword>
<dbReference type="EMBL" id="FTOU01000001">
    <property type="protein sequence ID" value="SIS57277.1"/>
    <property type="molecule type" value="Genomic_DNA"/>
</dbReference>
<accession>A0AA45W1H5</accession>
<evidence type="ECO:0000256" key="1">
    <source>
        <dbReference type="SAM" id="SignalP"/>
    </source>
</evidence>
<evidence type="ECO:0000313" key="4">
    <source>
        <dbReference type="Proteomes" id="UP000186216"/>
    </source>
</evidence>
<reference evidence="2 4" key="1">
    <citation type="submission" date="2017-01" db="EMBL/GenBank/DDBJ databases">
        <authorList>
            <person name="Varghese N."/>
            <person name="Submissions S."/>
        </authorList>
    </citation>
    <scope>NUCLEOTIDE SEQUENCE [LARGE SCALE GENOMIC DNA]</scope>
    <source>
        <strain evidence="2 4">DSM 18447</strain>
    </source>
</reference>
<feature type="signal peptide" evidence="1">
    <location>
        <begin position="1"/>
        <end position="23"/>
    </location>
</feature>
<gene>
    <name evidence="3" type="ORF">JHX88_02415</name>
    <name evidence="2" type="ORF">SAMN05421772_101559</name>
</gene>
<keyword evidence="1" id="KW-0732">Signal</keyword>
<proteinExistence type="predicted"/>
<feature type="chain" id="PRO_5041298534" evidence="1">
    <location>
        <begin position="24"/>
        <end position="147"/>
    </location>
</feature>
<dbReference type="Proteomes" id="UP000186216">
    <property type="component" value="Unassembled WGS sequence"/>
</dbReference>
<evidence type="ECO:0000313" key="2">
    <source>
        <dbReference type="EMBL" id="SIS57277.1"/>
    </source>
</evidence>
<dbReference type="AlphaFoldDB" id="A0AA45W1H5"/>
<organism evidence="2 4">
    <name type="scientific">Paracoccus saliphilus</name>
    <dbReference type="NCBI Taxonomy" id="405559"/>
    <lineage>
        <taxon>Bacteria</taxon>
        <taxon>Pseudomonadati</taxon>
        <taxon>Pseudomonadota</taxon>
        <taxon>Alphaproteobacteria</taxon>
        <taxon>Rhodobacterales</taxon>
        <taxon>Paracoccaceae</taxon>
        <taxon>Paracoccus</taxon>
    </lineage>
</organism>
<evidence type="ECO:0000313" key="5">
    <source>
        <dbReference type="Proteomes" id="UP001215549"/>
    </source>
</evidence>
<evidence type="ECO:0000313" key="3">
    <source>
        <dbReference type="EMBL" id="WCR03651.1"/>
    </source>
</evidence>
<sequence length="147" mass="15642">MKPIFIAGATLLAASSAFGFAKAVDYLASAPEIVAPQLGNTAERRMPTASRESAAALSTNTFSASAFPQSDIADGKPAEQAAMVEKTQKIAAISYDEIPPVPRANYLMPFTNPDDILTTPDTYSNMGSPDITAQNQFHNLPMIGVYR</sequence>
<dbReference type="Proteomes" id="UP001215549">
    <property type="component" value="Chromosome"/>
</dbReference>
<reference evidence="3 5" key="2">
    <citation type="submission" date="2021-01" db="EMBL/GenBank/DDBJ databases">
        <title>Biogeographic distribution of Paracoccus.</title>
        <authorList>
            <person name="Hollensteiner J."/>
            <person name="Leineberger J."/>
            <person name="Brinkhoff T."/>
            <person name="Daniel R."/>
        </authorList>
    </citation>
    <scope>NUCLEOTIDE SEQUENCE [LARGE SCALE GENOMIC DNA]</scope>
    <source>
        <strain evidence="3 5">DSM 18447</strain>
    </source>
</reference>
<name>A0AA45W1H5_9RHOB</name>
<protein>
    <submittedName>
        <fullName evidence="2">Uncharacterized protein</fullName>
    </submittedName>
</protein>
<dbReference type="EMBL" id="CP067140">
    <property type="protein sequence ID" value="WCR03651.1"/>
    <property type="molecule type" value="Genomic_DNA"/>
</dbReference>